<dbReference type="EMBL" id="CP092877">
    <property type="protein sequence ID" value="UYV77732.1"/>
    <property type="molecule type" value="Genomic_DNA"/>
</dbReference>
<organism evidence="2 3">
    <name type="scientific">Cordylochernes scorpioides</name>
    <dbReference type="NCBI Taxonomy" id="51811"/>
    <lineage>
        <taxon>Eukaryota</taxon>
        <taxon>Metazoa</taxon>
        <taxon>Ecdysozoa</taxon>
        <taxon>Arthropoda</taxon>
        <taxon>Chelicerata</taxon>
        <taxon>Arachnida</taxon>
        <taxon>Pseudoscorpiones</taxon>
        <taxon>Cheliferoidea</taxon>
        <taxon>Chernetidae</taxon>
        <taxon>Cordylochernes</taxon>
    </lineage>
</organism>
<feature type="compositionally biased region" description="Acidic residues" evidence="1">
    <location>
        <begin position="27"/>
        <end position="37"/>
    </location>
</feature>
<proteinExistence type="predicted"/>
<sequence>MSKSNSTSLQRNIRAFKSFYFINIPNPDDEESETDDHIEERNWSTDTEQYTLSEEENNEDPSFNYYIGKDQKTK</sequence>
<name>A0ABY6LBY3_9ARAC</name>
<accession>A0ABY6LBY3</accession>
<evidence type="ECO:0000256" key="1">
    <source>
        <dbReference type="SAM" id="MobiDB-lite"/>
    </source>
</evidence>
<evidence type="ECO:0000313" key="3">
    <source>
        <dbReference type="Proteomes" id="UP001235939"/>
    </source>
</evidence>
<feature type="region of interest" description="Disordered" evidence="1">
    <location>
        <begin position="25"/>
        <end position="74"/>
    </location>
</feature>
<gene>
    <name evidence="2" type="ORF">LAZ67_15002077</name>
</gene>
<evidence type="ECO:0000313" key="2">
    <source>
        <dbReference type="EMBL" id="UYV77732.1"/>
    </source>
</evidence>
<reference evidence="2 3" key="1">
    <citation type="submission" date="2022-01" db="EMBL/GenBank/DDBJ databases">
        <title>A chromosomal length assembly of Cordylochernes scorpioides.</title>
        <authorList>
            <person name="Zeh D."/>
            <person name="Zeh J."/>
        </authorList>
    </citation>
    <scope>NUCLEOTIDE SEQUENCE [LARGE SCALE GENOMIC DNA]</scope>
    <source>
        <strain evidence="2">IN4F17</strain>
        <tissue evidence="2">Whole Body</tissue>
    </source>
</reference>
<protein>
    <submittedName>
        <fullName evidence="2">Uncharacterized protein</fullName>
    </submittedName>
</protein>
<dbReference type="Proteomes" id="UP001235939">
    <property type="component" value="Chromosome 15"/>
</dbReference>
<keyword evidence="3" id="KW-1185">Reference proteome</keyword>